<feature type="region of interest" description="Disordered" evidence="1">
    <location>
        <begin position="321"/>
        <end position="349"/>
    </location>
</feature>
<evidence type="ECO:0000256" key="1">
    <source>
        <dbReference type="SAM" id="MobiDB-lite"/>
    </source>
</evidence>
<dbReference type="SUPFAM" id="SSF56300">
    <property type="entry name" value="Metallo-dependent phosphatases"/>
    <property type="match status" value="1"/>
</dbReference>
<name>A0ABR2KXU8_9EUKA</name>
<dbReference type="InterPro" id="IPR029052">
    <property type="entry name" value="Metallo-depent_PP-like"/>
</dbReference>
<keyword evidence="3" id="KW-1185">Reference proteome</keyword>
<feature type="compositionally biased region" description="Polar residues" evidence="1">
    <location>
        <begin position="339"/>
        <end position="349"/>
    </location>
</feature>
<comment type="caution">
    <text evidence="2">The sequence shown here is derived from an EMBL/GenBank/DDBJ whole genome shotgun (WGS) entry which is preliminary data.</text>
</comment>
<reference evidence="2 3" key="1">
    <citation type="submission" date="2024-04" db="EMBL/GenBank/DDBJ databases">
        <title>Tritrichomonas musculus Genome.</title>
        <authorList>
            <person name="Alves-Ferreira E."/>
            <person name="Grigg M."/>
            <person name="Lorenzi H."/>
            <person name="Galac M."/>
        </authorList>
    </citation>
    <scope>NUCLEOTIDE SEQUENCE [LARGE SCALE GENOMIC DNA]</scope>
    <source>
        <strain evidence="2 3">EAF2021</strain>
    </source>
</reference>
<evidence type="ECO:0000313" key="3">
    <source>
        <dbReference type="Proteomes" id="UP001470230"/>
    </source>
</evidence>
<dbReference type="Gene3D" id="3.60.21.10">
    <property type="match status" value="1"/>
</dbReference>
<dbReference type="EMBL" id="JAPFFF010000003">
    <property type="protein sequence ID" value="KAK8895641.1"/>
    <property type="molecule type" value="Genomic_DNA"/>
</dbReference>
<accession>A0ABR2KXU8</accession>
<evidence type="ECO:0008006" key="4">
    <source>
        <dbReference type="Google" id="ProtNLM"/>
    </source>
</evidence>
<proteinExistence type="predicted"/>
<organism evidence="2 3">
    <name type="scientific">Tritrichomonas musculus</name>
    <dbReference type="NCBI Taxonomy" id="1915356"/>
    <lineage>
        <taxon>Eukaryota</taxon>
        <taxon>Metamonada</taxon>
        <taxon>Parabasalia</taxon>
        <taxon>Tritrichomonadida</taxon>
        <taxon>Tritrichomonadidae</taxon>
        <taxon>Tritrichomonas</taxon>
    </lineage>
</organism>
<evidence type="ECO:0000313" key="2">
    <source>
        <dbReference type="EMBL" id="KAK8895641.1"/>
    </source>
</evidence>
<protein>
    <recommendedName>
        <fullName evidence="4">Calcineurin-like phosphoesterase domain-containing protein</fullName>
    </recommendedName>
</protein>
<sequence length="718" mass="84229">MNYRNDTFCETLEAIRKRLSDLRAVLDSGCYNQIEYEYHQISKQDHHSISQNNCTKHKKTHRHKKSRHNCYYYNPKIKFEERLSHKKRNTDLIGRPLYARAIPIEKNYLPNSVEVARLMKDCQKGNKDKKKISSKEALSKQKTPILFPYEDIKLKKEELSYDDSCEDYSEYECFDSEYEEDPDINAYAKRKAKNYRNKKEIVYLKTYQTKEKKDKFNDEPKIIQEKGKIIYFDPNGETDNDECNDDSATVKNPLMNENNFRNHGKKEHKFDPIVPIANDKNLYLKSKGEKLKKIEDKDQLGFGRTAHSKIDNIRNIEENDKIENKKNKKKQTHKEYIYSQKSSRTDSTPQNADNFQYIITQKKKIIKTSQLKNGQPIFNEVNNIDINATIKKYHKNGNKKRQKSHQINSKKYDINNFFTFKMCIDSQPICIAVGDIEGDIEKLYPIYKLIKANPSLNFVFIGDLIDDFSDAYPLVEKNWECLSLLSEFFVGKDSLSFKQDDDTNFKSSNISLPSAFNEIRFEKRNFDKIQGRVKFIAGNSECDTLSDIKKGYSIISEDVKKFVFGKNKWKKTISFERLCLLYRYFISCYGIIKLEKKQSKTSSRSRLFTDTIYFRHSPLMVNHQADIIDQTPDIIENDNEQGNYVFISGHIRKFVLGLAENPNAQAFIIDTSPRDYDNNNIDNENIQQNDKRLAIVSYDKDIGFNVQAFSLPNEFPKE</sequence>
<gene>
    <name evidence="2" type="ORF">M9Y10_024111</name>
</gene>
<dbReference type="Proteomes" id="UP001470230">
    <property type="component" value="Unassembled WGS sequence"/>
</dbReference>